<dbReference type="EMBL" id="KI911144">
    <property type="protein sequence ID" value="ETS02704.1"/>
    <property type="molecule type" value="Genomic_DNA"/>
</dbReference>
<dbReference type="SUPFAM" id="SSF51735">
    <property type="entry name" value="NAD(P)-binding Rossmann-fold domains"/>
    <property type="match status" value="1"/>
</dbReference>
<evidence type="ECO:0000313" key="3">
    <source>
        <dbReference type="Proteomes" id="UP000024376"/>
    </source>
</evidence>
<dbReference type="Gene3D" id="3.40.50.720">
    <property type="entry name" value="NAD(P)-binding Rossmann-like Domain"/>
    <property type="match status" value="1"/>
</dbReference>
<dbReference type="PANTHER" id="PTHR43544">
    <property type="entry name" value="SHORT-CHAIN DEHYDROGENASE/REDUCTASE"/>
    <property type="match status" value="1"/>
</dbReference>
<sequence length="255" mass="27517">MANNSANTVNTVYVITGGNRGLGLGLVRSLLARINTTVIATVRNEEAASTLTEEIATAHHGPGSILRIAQLDFSTVTSPKAIRDAFEFDMEHIDVLINNAGGTFPMVPAAETTAHDLRSAFEVNTIAPLLVFQALWPLLQKSLRPKLIMMTSSVGSIADMEPVPGGAYGPSKAALNWLTRALHLETKDSGLVTIALHPGWVQTRAGQFVADQWGFPSEPPDTIESSVEEMLKIIDEASEETSGKFITQKGQILRW</sequence>
<evidence type="ECO:0000313" key="2">
    <source>
        <dbReference type="EMBL" id="ETS02704.1"/>
    </source>
</evidence>
<organism evidence="2 3">
    <name type="scientific">Hypocrea jecorina (strain ATCC 56765 / BCRC 32924 / NRRL 11460 / Rut C-30)</name>
    <name type="common">Trichoderma reesei</name>
    <dbReference type="NCBI Taxonomy" id="1344414"/>
    <lineage>
        <taxon>Eukaryota</taxon>
        <taxon>Fungi</taxon>
        <taxon>Dikarya</taxon>
        <taxon>Ascomycota</taxon>
        <taxon>Pezizomycotina</taxon>
        <taxon>Sordariomycetes</taxon>
        <taxon>Hypocreomycetidae</taxon>
        <taxon>Hypocreales</taxon>
        <taxon>Hypocreaceae</taxon>
        <taxon>Trichoderma</taxon>
    </lineage>
</organism>
<dbReference type="HOGENOM" id="CLU_010194_9_1_1"/>
<dbReference type="CDD" id="cd05325">
    <property type="entry name" value="carb_red_sniffer_like_SDR_c"/>
    <property type="match status" value="1"/>
</dbReference>
<dbReference type="GO" id="GO:0005737">
    <property type="term" value="C:cytoplasm"/>
    <property type="evidence" value="ECO:0007669"/>
    <property type="project" value="TreeGrafter"/>
</dbReference>
<reference evidence="3" key="1">
    <citation type="journal article" date="2013" name="Ind. Biotechnol.">
        <title>Comparative genomics analysis of Trichoderma reesei strains.</title>
        <authorList>
            <person name="Koike H."/>
            <person name="Aerts A."/>
            <person name="LaButti K."/>
            <person name="Grigoriev I.V."/>
            <person name="Baker S.E."/>
        </authorList>
    </citation>
    <scope>NUCLEOTIDE SEQUENCE [LARGE SCALE GENOMIC DNA]</scope>
    <source>
        <strain evidence="3">ATCC 56765 / BCRC 32924 / NRRL 11460 / Rut C-30</strain>
    </source>
</reference>
<protein>
    <submittedName>
        <fullName evidence="2">NAD(P)-binding protein</fullName>
    </submittedName>
</protein>
<dbReference type="Pfam" id="PF00106">
    <property type="entry name" value="adh_short"/>
    <property type="match status" value="1"/>
</dbReference>
<dbReference type="InterPro" id="IPR051468">
    <property type="entry name" value="Fungal_SecMetab_SDRs"/>
</dbReference>
<dbReference type="InterPro" id="IPR002347">
    <property type="entry name" value="SDR_fam"/>
</dbReference>
<gene>
    <name evidence="2" type="ORF">M419DRAFT_77308</name>
</gene>
<name>A0A024SBI0_HYPJR</name>
<dbReference type="PRINTS" id="PR00081">
    <property type="entry name" value="GDHRDH"/>
</dbReference>
<dbReference type="OrthoDB" id="9876299at2759"/>
<evidence type="ECO:0000256" key="1">
    <source>
        <dbReference type="ARBA" id="ARBA00006484"/>
    </source>
</evidence>
<dbReference type="PANTHER" id="PTHR43544:SF26">
    <property type="entry name" value="SHORT CHAIN DEHYDROGENASE_REDUCTASE FAMILY OXIDOREDUCTASE (JCVI)"/>
    <property type="match status" value="1"/>
</dbReference>
<dbReference type="Proteomes" id="UP000024376">
    <property type="component" value="Unassembled WGS sequence"/>
</dbReference>
<accession>A0A024SBI0</accession>
<dbReference type="GO" id="GO:0016491">
    <property type="term" value="F:oxidoreductase activity"/>
    <property type="evidence" value="ECO:0007669"/>
    <property type="project" value="TreeGrafter"/>
</dbReference>
<dbReference type="AlphaFoldDB" id="A0A024SBI0"/>
<comment type="similarity">
    <text evidence="1">Belongs to the short-chain dehydrogenases/reductases (SDR) family.</text>
</comment>
<dbReference type="InterPro" id="IPR036291">
    <property type="entry name" value="NAD(P)-bd_dom_sf"/>
</dbReference>
<proteinExistence type="inferred from homology"/>
<dbReference type="KEGG" id="trr:M419DRAFT_77308"/>